<proteinExistence type="predicted"/>
<organism evidence="1">
    <name type="scientific">mine drainage metagenome</name>
    <dbReference type="NCBI Taxonomy" id="410659"/>
    <lineage>
        <taxon>unclassified sequences</taxon>
        <taxon>metagenomes</taxon>
        <taxon>ecological metagenomes</taxon>
    </lineage>
</organism>
<comment type="caution">
    <text evidence="1">The sequence shown here is derived from an EMBL/GenBank/DDBJ whole genome shotgun (WGS) entry which is preliminary data.</text>
</comment>
<dbReference type="AlphaFoldDB" id="A0A1J5SUR9"/>
<dbReference type="EMBL" id="MLJW01000063">
    <property type="protein sequence ID" value="OIR03782.1"/>
    <property type="molecule type" value="Genomic_DNA"/>
</dbReference>
<reference evidence="1" key="1">
    <citation type="submission" date="2016-10" db="EMBL/GenBank/DDBJ databases">
        <title>Sequence of Gallionella enrichment culture.</title>
        <authorList>
            <person name="Poehlein A."/>
            <person name="Muehling M."/>
            <person name="Daniel R."/>
        </authorList>
    </citation>
    <scope>NUCLEOTIDE SEQUENCE</scope>
</reference>
<name>A0A1J5SUR9_9ZZZZ</name>
<evidence type="ECO:0000313" key="1">
    <source>
        <dbReference type="EMBL" id="OIR03782.1"/>
    </source>
</evidence>
<gene>
    <name evidence="1" type="ORF">GALL_142020</name>
</gene>
<accession>A0A1J5SUR9</accession>
<protein>
    <submittedName>
        <fullName evidence="1">Uncharacterized protein</fullName>
    </submittedName>
</protein>
<sequence length="275" mass="30813">MSTPSNASPFKASEKIYHRRSLLGRLWRRPLLLAALVAAIATLGTLAGHKYLGLLGVLPQQRQARQAGEALARLIAQPEFAEVVVAPIERELDASVRSISSAQALLLRIRREQPVAADYHVEYRRPPTDPSPTVRAWRDVVDRLRAEGFDPYAYPQLAARGDRLLREQVSERLIRFDSLVRSYIHAETARRAASLPPDKIQAFERSQAARIRQLVDLHRTFLRGTNPADYNSSTGPLDDAQRAVVRAMHVTRTELDLFMYLSRTASDMANEDAGA</sequence>